<feature type="domain" description="Histidine kinase/HSP90-like ATPase" evidence="11">
    <location>
        <begin position="420"/>
        <end position="505"/>
    </location>
</feature>
<keyword evidence="4" id="KW-0808">Transferase</keyword>
<dbReference type="GO" id="GO:0046983">
    <property type="term" value="F:protein dimerization activity"/>
    <property type="evidence" value="ECO:0007669"/>
    <property type="project" value="InterPro"/>
</dbReference>
<sequence>MTVAALNLDQRMARAGRVLGYLAVSVPIAVLGVLAVAVVLIGAVLSVAAIGLPLLLGGTAACAGLTRLDRRAANRFLEAHIPPLPPAPRAAGGPWRRSLALLSDRALWRMAASLALRAPLTILALALALVPIVLLALLVELAVQGIGGLGGLDYLGPWTFGPALGIVLGALALPTAVLAIAGLDALFTVLRTVGRALLFPRAATAGPVREMLAESLGDQSVSIAYWLPDRGRFVDEGGRSVTLPEPGTGRAWTAVDRDGRRVAAIIHDAALDTGPELVDAAAAASSMAIDNERLKADLRARLEELRVSRLRIVEAADAARRRLERDLHDGAQQQLVGLSLQLRVMRSRVDDPGLLTEIDTLSQQLSVAMAELRELARGIHPTILTERGLGPAIAALCDRSPVATECHVAIDERLTDQVESTAYFVVAEALTNIAKYSGATLGAVDIHREGGELVVDVTDDGKGGAELEGGTGLRGLEDRLSAIDGTLSVSSPPGEGTHLQARMPWTPREPT</sequence>
<keyword evidence="6" id="KW-0418">Kinase</keyword>
<organism evidence="14 15">
    <name type="scientific">Capillimicrobium parvum</name>
    <dbReference type="NCBI Taxonomy" id="2884022"/>
    <lineage>
        <taxon>Bacteria</taxon>
        <taxon>Bacillati</taxon>
        <taxon>Actinomycetota</taxon>
        <taxon>Thermoleophilia</taxon>
        <taxon>Solirubrobacterales</taxon>
        <taxon>Capillimicrobiaceae</taxon>
        <taxon>Capillimicrobium</taxon>
    </lineage>
</organism>
<feature type="transmembrane region" description="Helical" evidence="10">
    <location>
        <begin position="120"/>
        <end position="143"/>
    </location>
</feature>
<evidence type="ECO:0000256" key="3">
    <source>
        <dbReference type="ARBA" id="ARBA00022553"/>
    </source>
</evidence>
<evidence type="ECO:0000313" key="14">
    <source>
        <dbReference type="EMBL" id="UGS34167.1"/>
    </source>
</evidence>
<dbReference type="PANTHER" id="PTHR24421">
    <property type="entry name" value="NITRATE/NITRITE SENSOR PROTEIN NARX-RELATED"/>
    <property type="match status" value="1"/>
</dbReference>
<keyword evidence="3" id="KW-0597">Phosphoprotein</keyword>
<feature type="transmembrane region" description="Helical" evidence="10">
    <location>
        <begin position="18"/>
        <end position="41"/>
    </location>
</feature>
<feature type="transmembrane region" description="Helical" evidence="10">
    <location>
        <begin position="163"/>
        <end position="187"/>
    </location>
</feature>
<accession>A0A9E7BZ62</accession>
<gene>
    <name evidence="14" type="ORF">DSM104329_00539</name>
</gene>
<evidence type="ECO:0000259" key="13">
    <source>
        <dbReference type="Pfam" id="PF13796"/>
    </source>
</evidence>
<dbReference type="RefSeq" id="WP_259313855.1">
    <property type="nucleotide sequence ID" value="NZ_CP087164.1"/>
</dbReference>
<dbReference type="InterPro" id="IPR003594">
    <property type="entry name" value="HATPase_dom"/>
</dbReference>
<dbReference type="PANTHER" id="PTHR24421:SF10">
    <property type="entry name" value="NITRATE_NITRITE SENSOR PROTEIN NARQ"/>
    <property type="match status" value="1"/>
</dbReference>
<keyword evidence="10" id="KW-0472">Membrane</keyword>
<evidence type="ECO:0000256" key="10">
    <source>
        <dbReference type="SAM" id="Phobius"/>
    </source>
</evidence>
<comment type="catalytic activity">
    <reaction evidence="1">
        <text>ATP + protein L-histidine = ADP + protein N-phospho-L-histidine.</text>
        <dbReference type="EC" id="2.7.13.3"/>
    </reaction>
</comment>
<evidence type="ECO:0000259" key="12">
    <source>
        <dbReference type="Pfam" id="PF07730"/>
    </source>
</evidence>
<evidence type="ECO:0000256" key="5">
    <source>
        <dbReference type="ARBA" id="ARBA00022741"/>
    </source>
</evidence>
<feature type="domain" description="Signal transduction histidine kinase subgroup 3 dimerisation and phosphoacceptor" evidence="12">
    <location>
        <begin position="320"/>
        <end position="382"/>
    </location>
</feature>
<keyword evidence="5" id="KW-0547">Nucleotide-binding</keyword>
<evidence type="ECO:0000256" key="9">
    <source>
        <dbReference type="SAM" id="MobiDB-lite"/>
    </source>
</evidence>
<keyword evidence="8" id="KW-0902">Two-component regulatory system</keyword>
<dbReference type="Pfam" id="PF13796">
    <property type="entry name" value="Sensor"/>
    <property type="match status" value="1"/>
</dbReference>
<feature type="domain" description="Putative sensor" evidence="13">
    <location>
        <begin position="21"/>
        <end position="188"/>
    </location>
</feature>
<dbReference type="InterPro" id="IPR025828">
    <property type="entry name" value="Put_sensor_dom"/>
</dbReference>
<name>A0A9E7BZ62_9ACTN</name>
<dbReference type="InterPro" id="IPR011712">
    <property type="entry name" value="Sig_transdc_His_kin_sub3_dim/P"/>
</dbReference>
<evidence type="ECO:0000256" key="2">
    <source>
        <dbReference type="ARBA" id="ARBA00012438"/>
    </source>
</evidence>
<dbReference type="GO" id="GO:0016020">
    <property type="term" value="C:membrane"/>
    <property type="evidence" value="ECO:0007669"/>
    <property type="project" value="InterPro"/>
</dbReference>
<keyword evidence="10" id="KW-0812">Transmembrane</keyword>
<dbReference type="KEGG" id="sbae:DSM104329_00539"/>
<reference evidence="14" key="1">
    <citation type="journal article" date="2022" name="Int. J. Syst. Evol. Microbiol.">
        <title>Pseudomonas aegrilactucae sp. nov. and Pseudomonas morbosilactucae sp. nov., pathogens causing bacterial rot of lettuce in Japan.</title>
        <authorList>
            <person name="Sawada H."/>
            <person name="Fujikawa T."/>
            <person name="Satou M."/>
        </authorList>
    </citation>
    <scope>NUCLEOTIDE SEQUENCE</scope>
    <source>
        <strain evidence="14">0166_1</strain>
    </source>
</reference>
<evidence type="ECO:0000256" key="7">
    <source>
        <dbReference type="ARBA" id="ARBA00022840"/>
    </source>
</evidence>
<evidence type="ECO:0000313" key="15">
    <source>
        <dbReference type="Proteomes" id="UP001162834"/>
    </source>
</evidence>
<dbReference type="GO" id="GO:0000155">
    <property type="term" value="F:phosphorelay sensor kinase activity"/>
    <property type="evidence" value="ECO:0007669"/>
    <property type="project" value="InterPro"/>
</dbReference>
<evidence type="ECO:0000256" key="8">
    <source>
        <dbReference type="ARBA" id="ARBA00023012"/>
    </source>
</evidence>
<evidence type="ECO:0000256" key="4">
    <source>
        <dbReference type="ARBA" id="ARBA00022679"/>
    </source>
</evidence>
<keyword evidence="15" id="KW-1185">Reference proteome</keyword>
<keyword evidence="10" id="KW-1133">Transmembrane helix</keyword>
<feature type="region of interest" description="Disordered" evidence="9">
    <location>
        <begin position="490"/>
        <end position="511"/>
    </location>
</feature>
<dbReference type="Gene3D" id="1.20.5.1930">
    <property type="match status" value="1"/>
</dbReference>
<keyword evidence="7" id="KW-0067">ATP-binding</keyword>
<dbReference type="InterPro" id="IPR036890">
    <property type="entry name" value="HATPase_C_sf"/>
</dbReference>
<dbReference type="Pfam" id="PF02518">
    <property type="entry name" value="HATPase_c"/>
    <property type="match status" value="1"/>
</dbReference>
<dbReference type="SUPFAM" id="SSF55874">
    <property type="entry name" value="ATPase domain of HSP90 chaperone/DNA topoisomerase II/histidine kinase"/>
    <property type="match status" value="1"/>
</dbReference>
<dbReference type="CDD" id="cd16917">
    <property type="entry name" value="HATPase_UhpB-NarQ-NarX-like"/>
    <property type="match status" value="1"/>
</dbReference>
<evidence type="ECO:0000256" key="6">
    <source>
        <dbReference type="ARBA" id="ARBA00022777"/>
    </source>
</evidence>
<dbReference type="EC" id="2.7.13.3" evidence="2"/>
<dbReference type="EMBL" id="CP087164">
    <property type="protein sequence ID" value="UGS34167.1"/>
    <property type="molecule type" value="Genomic_DNA"/>
</dbReference>
<protein>
    <recommendedName>
        <fullName evidence="2">histidine kinase</fullName>
        <ecNumber evidence="2">2.7.13.3</ecNumber>
    </recommendedName>
</protein>
<dbReference type="Pfam" id="PF07730">
    <property type="entry name" value="HisKA_3"/>
    <property type="match status" value="1"/>
</dbReference>
<dbReference type="GO" id="GO:0005524">
    <property type="term" value="F:ATP binding"/>
    <property type="evidence" value="ECO:0007669"/>
    <property type="project" value="UniProtKB-KW"/>
</dbReference>
<dbReference type="AlphaFoldDB" id="A0A9E7BZ62"/>
<feature type="transmembrane region" description="Helical" evidence="10">
    <location>
        <begin position="47"/>
        <end position="66"/>
    </location>
</feature>
<evidence type="ECO:0000259" key="11">
    <source>
        <dbReference type="Pfam" id="PF02518"/>
    </source>
</evidence>
<evidence type="ECO:0000256" key="1">
    <source>
        <dbReference type="ARBA" id="ARBA00000085"/>
    </source>
</evidence>
<dbReference type="Proteomes" id="UP001162834">
    <property type="component" value="Chromosome"/>
</dbReference>
<dbReference type="InterPro" id="IPR050482">
    <property type="entry name" value="Sensor_HK_TwoCompSys"/>
</dbReference>
<proteinExistence type="predicted"/>
<dbReference type="Gene3D" id="3.30.565.10">
    <property type="entry name" value="Histidine kinase-like ATPase, C-terminal domain"/>
    <property type="match status" value="1"/>
</dbReference>